<organism evidence="3 4">
    <name type="scientific">Sphaceloma murrayae</name>
    <dbReference type="NCBI Taxonomy" id="2082308"/>
    <lineage>
        <taxon>Eukaryota</taxon>
        <taxon>Fungi</taxon>
        <taxon>Dikarya</taxon>
        <taxon>Ascomycota</taxon>
        <taxon>Pezizomycotina</taxon>
        <taxon>Dothideomycetes</taxon>
        <taxon>Dothideomycetidae</taxon>
        <taxon>Myriangiales</taxon>
        <taxon>Elsinoaceae</taxon>
        <taxon>Sphaceloma</taxon>
    </lineage>
</organism>
<dbReference type="Gene3D" id="3.40.50.300">
    <property type="entry name" value="P-loop containing nucleotide triphosphate hydrolases"/>
    <property type="match status" value="2"/>
</dbReference>
<dbReference type="Pfam" id="PF24564">
    <property type="entry name" value="DUF7605"/>
    <property type="match status" value="1"/>
</dbReference>
<keyword evidence="4" id="KW-1185">Reference proteome</keyword>
<accession>A0A2K1QH43</accession>
<comment type="caution">
    <text evidence="3">The sequence shown here is derived from an EMBL/GenBank/DDBJ whole genome shotgun (WGS) entry which is preliminary data.</text>
</comment>
<dbReference type="PANTHER" id="PTHR36681">
    <property type="entry name" value="NUCLEAR GTPASE, GERMINAL CENTER-ASSOCIATED, TANDEM DUPLICATE 3"/>
    <property type="match status" value="1"/>
</dbReference>
<dbReference type="SUPFAM" id="SSF52540">
    <property type="entry name" value="P-loop containing nucleoside triphosphate hydrolases"/>
    <property type="match status" value="1"/>
</dbReference>
<dbReference type="Proteomes" id="UP000243797">
    <property type="component" value="Unassembled WGS sequence"/>
</dbReference>
<dbReference type="STRING" id="2082308.A0A2K1QH43"/>
<gene>
    <name evidence="3" type="ORF">CAC42_3760</name>
</gene>
<proteinExistence type="predicted"/>
<reference evidence="3 4" key="1">
    <citation type="submission" date="2017-06" db="EMBL/GenBank/DDBJ databases">
        <title>Draft genome sequence of a variant of Elsinoe murrayae.</title>
        <authorList>
            <person name="Cheng Q."/>
        </authorList>
    </citation>
    <scope>NUCLEOTIDE SEQUENCE [LARGE SCALE GENOMIC DNA]</scope>
    <source>
        <strain evidence="3 4">CQ-2017a</strain>
    </source>
</reference>
<evidence type="ECO:0000259" key="1">
    <source>
        <dbReference type="Pfam" id="PF00350"/>
    </source>
</evidence>
<dbReference type="PANTHER" id="PTHR36681:SF3">
    <property type="entry name" value="NUCLEAR GTPASE, GERMINAL CENTER-ASSOCIATED, TANDEM DUPLICATE 3"/>
    <property type="match status" value="1"/>
</dbReference>
<dbReference type="InParanoid" id="A0A2K1QH43"/>
<name>A0A2K1QH43_9PEZI</name>
<dbReference type="InterPro" id="IPR045063">
    <property type="entry name" value="Dynamin_N"/>
</dbReference>
<dbReference type="InterPro" id="IPR056024">
    <property type="entry name" value="DUF7605"/>
</dbReference>
<dbReference type="EMBL" id="NKHZ01000086">
    <property type="protein sequence ID" value="PNS14474.1"/>
    <property type="molecule type" value="Genomic_DNA"/>
</dbReference>
<dbReference type="InterPro" id="IPR027417">
    <property type="entry name" value="P-loop_NTPase"/>
</dbReference>
<protein>
    <submittedName>
        <fullName evidence="3">Brefeldin A resistance protein</fullName>
    </submittedName>
</protein>
<evidence type="ECO:0000313" key="4">
    <source>
        <dbReference type="Proteomes" id="UP000243797"/>
    </source>
</evidence>
<feature type="domain" description="Dynamin N-terminal" evidence="1">
    <location>
        <begin position="80"/>
        <end position="330"/>
    </location>
</feature>
<evidence type="ECO:0000259" key="2">
    <source>
        <dbReference type="Pfam" id="PF24564"/>
    </source>
</evidence>
<dbReference type="OrthoDB" id="3598281at2759"/>
<dbReference type="AlphaFoldDB" id="A0A2K1QH43"/>
<dbReference type="Pfam" id="PF00350">
    <property type="entry name" value="Dynamin_N"/>
    <property type="match status" value="1"/>
</dbReference>
<sequence>MSPNKRKFDGNDASAARKAGTEQYLALKFRYSGVVTSLDRIVRDGSAMLKSCDAFDDSISGLLETARQAGVFRASERQKIAIIGQSGSGKSALLNALTQQKTLCRSEALNEGCTSAPCELTGGDLGQTANYVVQVSFHTQESMENIVGELVDDYCLLNLNSEEIGEYNDEEKRRHKHSARTLEQLVKIVQHSAKTTFSRDLERSYNEKRLRQYKSDLVGACMEAIMRFTGSHHISMERPFESAEVVAKFIHPLGSTYEAKSGESAVWPMVKTIRICIKDCDMLQDIVLGDAPGFTDVNRIRVRNSIEYIRSCDFLLLVTTNQTRIVSDTQLDDALGDWSERFRDRIAVVVTHADEEAKPQDINRYLTSMHTEHTKQIATQYRLVSQQVMDLERDMESDSDDDEEKKLVARFNQMSRLRKLQAEESTLGIKLRTIYNKAEFLEKKGLDIPVFFVSSTHYWYHIGERNKERYTLSLPDTGIPDLRQYLVQCPRETTHRAIDQYLQYCRSFKEVLEAVLDREPPQDPLLLKQFTNEMTTAIQRHPLSKPFEDALTVHIENQLRSFADTHIARVLDYFNTISSIHPASLQAVVRKKGKHLTSSKIRYDWDQRIINLGKKEVKAAFLALGVQQSNDISELSSALRRHLEGFQSQLIGSKQKFGMRERQIEHMIATCIRLIGIHLENFAEEYNKKQRNVELDAVKGEETSFVSYAMLPLYETLETYAGKGYRERVKQRCLHAASPNGDNILKNYQTIMVSALRDVQSKMTAKLDEKINEAVQNLCAKLNDNVMSSEDLARARTAASEYLVETESKLQKLGLIMQGLGRDVSVASAQANNDVEMSGTADRAVDAAALQGPAASAASQSLFVEDDGLLGVADEGYHE</sequence>
<evidence type="ECO:0000313" key="3">
    <source>
        <dbReference type="EMBL" id="PNS14474.1"/>
    </source>
</evidence>
<feature type="domain" description="DUF7605" evidence="2">
    <location>
        <begin position="578"/>
        <end position="731"/>
    </location>
</feature>